<evidence type="ECO:0000313" key="2">
    <source>
        <dbReference type="Proteomes" id="UP000478052"/>
    </source>
</evidence>
<reference evidence="1 2" key="1">
    <citation type="submission" date="2019-08" db="EMBL/GenBank/DDBJ databases">
        <title>Whole genome of Aphis craccivora.</title>
        <authorList>
            <person name="Voronova N.V."/>
            <person name="Shulinski R.S."/>
            <person name="Bandarenka Y.V."/>
            <person name="Zhorov D.G."/>
            <person name="Warner D."/>
        </authorList>
    </citation>
    <scope>NUCLEOTIDE SEQUENCE [LARGE SCALE GENOMIC DNA]</scope>
    <source>
        <strain evidence="1">180601</strain>
        <tissue evidence="1">Whole Body</tissue>
    </source>
</reference>
<evidence type="ECO:0000313" key="1">
    <source>
        <dbReference type="EMBL" id="KAF0764072.1"/>
    </source>
</evidence>
<organism evidence="1 2">
    <name type="scientific">Aphis craccivora</name>
    <name type="common">Cowpea aphid</name>
    <dbReference type="NCBI Taxonomy" id="307492"/>
    <lineage>
        <taxon>Eukaryota</taxon>
        <taxon>Metazoa</taxon>
        <taxon>Ecdysozoa</taxon>
        <taxon>Arthropoda</taxon>
        <taxon>Hexapoda</taxon>
        <taxon>Insecta</taxon>
        <taxon>Pterygota</taxon>
        <taxon>Neoptera</taxon>
        <taxon>Paraneoptera</taxon>
        <taxon>Hemiptera</taxon>
        <taxon>Sternorrhyncha</taxon>
        <taxon>Aphidomorpha</taxon>
        <taxon>Aphidoidea</taxon>
        <taxon>Aphididae</taxon>
        <taxon>Aphidini</taxon>
        <taxon>Aphis</taxon>
        <taxon>Aphis</taxon>
    </lineage>
</organism>
<protein>
    <submittedName>
        <fullName evidence="1">Uncharacterized protein</fullName>
    </submittedName>
</protein>
<name>A0A6G0Z0N2_APHCR</name>
<accession>A0A6G0Z0N2</accession>
<proteinExistence type="predicted"/>
<dbReference type="AlphaFoldDB" id="A0A6G0Z0N2"/>
<dbReference type="Proteomes" id="UP000478052">
    <property type="component" value="Unassembled WGS sequence"/>
</dbReference>
<sequence length="137" mass="15466">MELIKTPQSVRVNIDKPTFLTLNNGQVHEGNDNLIGAAKRNHHTYATPSHIYSEIFANNCTTNVLAELPREDYSKRSIRGNRLHNDPAKSKIINGITKEGTWNVHDTTLHGSHRTNNPTEGWNNRFAHLVGQKHPTI</sequence>
<comment type="caution">
    <text evidence="1">The sequence shown here is derived from an EMBL/GenBank/DDBJ whole genome shotgun (WGS) entry which is preliminary data.</text>
</comment>
<dbReference type="OrthoDB" id="6579277at2759"/>
<dbReference type="EMBL" id="VUJU01001728">
    <property type="protein sequence ID" value="KAF0764072.1"/>
    <property type="molecule type" value="Genomic_DNA"/>
</dbReference>
<keyword evidence="2" id="KW-1185">Reference proteome</keyword>
<gene>
    <name evidence="1" type="ORF">FWK35_00007689</name>
</gene>